<dbReference type="InterPro" id="IPR018060">
    <property type="entry name" value="HTH_AraC"/>
</dbReference>
<name>A0ABV4DPN4_9LACO</name>
<dbReference type="EMBL" id="JBCLUF010000011">
    <property type="protein sequence ID" value="MEY8662123.1"/>
    <property type="molecule type" value="Genomic_DNA"/>
</dbReference>
<feature type="domain" description="HTH araC/xylS-type" evidence="1">
    <location>
        <begin position="2"/>
        <end position="29"/>
    </location>
</feature>
<evidence type="ECO:0000313" key="2">
    <source>
        <dbReference type="EMBL" id="MEY8662123.1"/>
    </source>
</evidence>
<comment type="caution">
    <text evidence="2">The sequence shown here is derived from an EMBL/GenBank/DDBJ whole genome shotgun (WGS) entry which is preliminary data.</text>
</comment>
<dbReference type="Proteomes" id="UP001565236">
    <property type="component" value="Unassembled WGS sequence"/>
</dbReference>
<dbReference type="RefSeq" id="WP_369941479.1">
    <property type="nucleotide sequence ID" value="NZ_JBCLUF010000011.1"/>
</dbReference>
<dbReference type="Pfam" id="PF00165">
    <property type="entry name" value="HTH_AraC"/>
    <property type="match status" value="1"/>
</dbReference>
<gene>
    <name evidence="2" type="ORF">AALT52_04355</name>
</gene>
<sequence>MNYQKNLTLEELSYAVHGSQSHLRHVFKKN</sequence>
<protein>
    <submittedName>
        <fullName evidence="2">Helix-turn-helix transcriptional regulator</fullName>
    </submittedName>
</protein>
<keyword evidence="3" id="KW-1185">Reference proteome</keyword>
<dbReference type="Gene3D" id="1.10.10.60">
    <property type="entry name" value="Homeodomain-like"/>
    <property type="match status" value="1"/>
</dbReference>
<evidence type="ECO:0000259" key="1">
    <source>
        <dbReference type="Pfam" id="PF00165"/>
    </source>
</evidence>
<organism evidence="2 3">
    <name type="scientific">Ligilactobacillus faecis</name>
    <dbReference type="NCBI Taxonomy" id="762833"/>
    <lineage>
        <taxon>Bacteria</taxon>
        <taxon>Bacillati</taxon>
        <taxon>Bacillota</taxon>
        <taxon>Bacilli</taxon>
        <taxon>Lactobacillales</taxon>
        <taxon>Lactobacillaceae</taxon>
        <taxon>Ligilactobacillus</taxon>
    </lineage>
</organism>
<evidence type="ECO:0000313" key="3">
    <source>
        <dbReference type="Proteomes" id="UP001565236"/>
    </source>
</evidence>
<reference evidence="2 3" key="1">
    <citation type="submission" date="2024-03" db="EMBL/GenBank/DDBJ databases">
        <title>Mouse gut bacterial collection (mGBC) of GemPharmatech.</title>
        <authorList>
            <person name="He Y."/>
            <person name="Dong L."/>
            <person name="Wu D."/>
            <person name="Gao X."/>
            <person name="Lin Z."/>
        </authorList>
    </citation>
    <scope>NUCLEOTIDE SEQUENCE [LARGE SCALE GENOMIC DNA]</scope>
    <source>
        <strain evidence="2 3">15-30</strain>
    </source>
</reference>
<accession>A0ABV4DPN4</accession>
<proteinExistence type="predicted"/>